<accession>A0ABQ9HYW1</accession>
<keyword evidence="3" id="KW-1185">Reference proteome</keyword>
<proteinExistence type="predicted"/>
<dbReference type="Proteomes" id="UP001159363">
    <property type="component" value="Chromosome 3"/>
</dbReference>
<feature type="compositionally biased region" description="Basic and acidic residues" evidence="1">
    <location>
        <begin position="31"/>
        <end position="61"/>
    </location>
</feature>
<feature type="compositionally biased region" description="Polar residues" evidence="1">
    <location>
        <begin position="76"/>
        <end position="95"/>
    </location>
</feature>
<protein>
    <submittedName>
        <fullName evidence="2">Uncharacterized protein</fullName>
    </submittedName>
</protein>
<evidence type="ECO:0000313" key="3">
    <source>
        <dbReference type="Proteomes" id="UP001159363"/>
    </source>
</evidence>
<gene>
    <name evidence="2" type="ORF">PR048_009073</name>
</gene>
<evidence type="ECO:0000256" key="1">
    <source>
        <dbReference type="SAM" id="MobiDB-lite"/>
    </source>
</evidence>
<evidence type="ECO:0000313" key="2">
    <source>
        <dbReference type="EMBL" id="KAJ8889574.1"/>
    </source>
</evidence>
<reference evidence="2 3" key="1">
    <citation type="submission" date="2023-02" db="EMBL/GenBank/DDBJ databases">
        <title>LHISI_Scaffold_Assembly.</title>
        <authorList>
            <person name="Stuart O.P."/>
            <person name="Cleave R."/>
            <person name="Magrath M.J.L."/>
            <person name="Mikheyev A.S."/>
        </authorList>
    </citation>
    <scope>NUCLEOTIDE SEQUENCE [LARGE SCALE GENOMIC DNA]</scope>
    <source>
        <strain evidence="2">Daus_M_001</strain>
        <tissue evidence="2">Leg muscle</tissue>
    </source>
</reference>
<dbReference type="EMBL" id="JARBHB010000003">
    <property type="protein sequence ID" value="KAJ8889574.1"/>
    <property type="molecule type" value="Genomic_DNA"/>
</dbReference>
<feature type="region of interest" description="Disordered" evidence="1">
    <location>
        <begin position="24"/>
        <end position="105"/>
    </location>
</feature>
<organism evidence="2 3">
    <name type="scientific">Dryococelus australis</name>
    <dbReference type="NCBI Taxonomy" id="614101"/>
    <lineage>
        <taxon>Eukaryota</taxon>
        <taxon>Metazoa</taxon>
        <taxon>Ecdysozoa</taxon>
        <taxon>Arthropoda</taxon>
        <taxon>Hexapoda</taxon>
        <taxon>Insecta</taxon>
        <taxon>Pterygota</taxon>
        <taxon>Neoptera</taxon>
        <taxon>Polyneoptera</taxon>
        <taxon>Phasmatodea</taxon>
        <taxon>Verophasmatodea</taxon>
        <taxon>Anareolatae</taxon>
        <taxon>Phasmatidae</taxon>
        <taxon>Eurycanthinae</taxon>
        <taxon>Dryococelus</taxon>
    </lineage>
</organism>
<comment type="caution">
    <text evidence="2">The sequence shown here is derived from an EMBL/GenBank/DDBJ whole genome shotgun (WGS) entry which is preliminary data.</text>
</comment>
<name>A0ABQ9HYW1_9NEOP</name>
<sequence length="125" mass="14194">MKPYLTGFYKDCVLPEVVDSATHTLNANQRQRMDNKSSSEGHNYDTHKSKDDIGRIEKPNRFVDNTSLNSDHEEQTISIPSAGRSQNVEGSSSGQGEIHTFDRERVCDRDRKPKRLAGRWCPVES</sequence>